<protein>
    <submittedName>
        <fullName evidence="2">Uncharacterized protein</fullName>
    </submittedName>
</protein>
<feature type="transmembrane region" description="Helical" evidence="1">
    <location>
        <begin position="12"/>
        <end position="35"/>
    </location>
</feature>
<keyword evidence="1" id="KW-0812">Transmembrane</keyword>
<organism evidence="2 3">
    <name type="scientific">Solibaculum mannosilyticum</name>
    <dbReference type="NCBI Taxonomy" id="2780922"/>
    <lineage>
        <taxon>Bacteria</taxon>
        <taxon>Bacillati</taxon>
        <taxon>Bacillota</taxon>
        <taxon>Clostridia</taxon>
        <taxon>Eubacteriales</taxon>
        <taxon>Oscillospiraceae</taxon>
        <taxon>Solibaculum</taxon>
    </lineage>
</organism>
<sequence length="43" mass="4591">MKSRQKKKGKVGTASAYLFLALVLISTAVVIFAVVRGVMVPIV</sequence>
<keyword evidence="1" id="KW-0472">Membrane</keyword>
<evidence type="ECO:0000313" key="3">
    <source>
        <dbReference type="Proteomes" id="UP000593890"/>
    </source>
</evidence>
<name>A0A7I8D2V7_9FIRM</name>
<dbReference type="EMBL" id="AP023321">
    <property type="protein sequence ID" value="BCI61167.1"/>
    <property type="molecule type" value="Genomic_DNA"/>
</dbReference>
<dbReference type="RefSeq" id="WP_281389186.1">
    <property type="nucleotide sequence ID" value="NZ_AP023321.1"/>
</dbReference>
<proteinExistence type="predicted"/>
<dbReference type="AlphaFoldDB" id="A0A7I8D2V7"/>
<accession>A0A7I8D2V7</accession>
<dbReference type="KEGG" id="sman:C12CBH8_18060"/>
<evidence type="ECO:0000313" key="2">
    <source>
        <dbReference type="EMBL" id="BCI61167.1"/>
    </source>
</evidence>
<keyword evidence="3" id="KW-1185">Reference proteome</keyword>
<evidence type="ECO:0000256" key="1">
    <source>
        <dbReference type="SAM" id="Phobius"/>
    </source>
</evidence>
<dbReference type="Proteomes" id="UP000593890">
    <property type="component" value="Chromosome"/>
</dbReference>
<gene>
    <name evidence="2" type="ORF">C12CBH8_18060</name>
</gene>
<reference evidence="3" key="1">
    <citation type="submission" date="2020-07" db="EMBL/GenBank/DDBJ databases">
        <title>Complete genome sequencing of Clostridia bacterium strain 12CBH8.</title>
        <authorList>
            <person name="Sakamoto M."/>
            <person name="Murakami T."/>
            <person name="Mori H."/>
        </authorList>
    </citation>
    <scope>NUCLEOTIDE SEQUENCE [LARGE SCALE GENOMIC DNA]</scope>
    <source>
        <strain evidence="3">12CBH8</strain>
    </source>
</reference>
<keyword evidence="1" id="KW-1133">Transmembrane helix</keyword>